<evidence type="ECO:0000313" key="1">
    <source>
        <dbReference type="EMBL" id="CAH2245457.1"/>
    </source>
</evidence>
<evidence type="ECO:0000313" key="2">
    <source>
        <dbReference type="Proteomes" id="UP000838756"/>
    </source>
</evidence>
<keyword evidence="2" id="KW-1185">Reference proteome</keyword>
<protein>
    <submittedName>
        <fullName evidence="1">Jg8712 protein</fullName>
    </submittedName>
</protein>
<accession>A0A8S4SB64</accession>
<gene>
    <name evidence="1" type="primary">jg8712</name>
    <name evidence="1" type="ORF">PAEG_LOCUS21099</name>
</gene>
<name>A0A8S4SB64_9NEOP</name>
<dbReference type="OrthoDB" id="407509at2759"/>
<dbReference type="Proteomes" id="UP000838756">
    <property type="component" value="Unassembled WGS sequence"/>
</dbReference>
<proteinExistence type="predicted"/>
<sequence length="119" mass="13922">MGRRQFSPLQFPLQNLFSPTALSTHRALAQNSAGDGEMLGVSLRDQIRNEEIHSSHRAHSSENRWTLDLKVLECRTPTRLTDDIWRVAGSRWRQVAQDSALWNSLQKTNVQQWTFWFDW</sequence>
<comment type="caution">
    <text evidence="1">The sequence shown here is derived from an EMBL/GenBank/DDBJ whole genome shotgun (WGS) entry which is preliminary data.</text>
</comment>
<reference evidence="1" key="1">
    <citation type="submission" date="2022-03" db="EMBL/GenBank/DDBJ databases">
        <authorList>
            <person name="Lindestad O."/>
        </authorList>
    </citation>
    <scope>NUCLEOTIDE SEQUENCE</scope>
</reference>
<organism evidence="1 2">
    <name type="scientific">Pararge aegeria aegeria</name>
    <dbReference type="NCBI Taxonomy" id="348720"/>
    <lineage>
        <taxon>Eukaryota</taxon>
        <taxon>Metazoa</taxon>
        <taxon>Ecdysozoa</taxon>
        <taxon>Arthropoda</taxon>
        <taxon>Hexapoda</taxon>
        <taxon>Insecta</taxon>
        <taxon>Pterygota</taxon>
        <taxon>Neoptera</taxon>
        <taxon>Endopterygota</taxon>
        <taxon>Lepidoptera</taxon>
        <taxon>Glossata</taxon>
        <taxon>Ditrysia</taxon>
        <taxon>Papilionoidea</taxon>
        <taxon>Nymphalidae</taxon>
        <taxon>Satyrinae</taxon>
        <taxon>Satyrini</taxon>
        <taxon>Parargina</taxon>
        <taxon>Pararge</taxon>
    </lineage>
</organism>
<dbReference type="AlphaFoldDB" id="A0A8S4SB64"/>
<dbReference type="EMBL" id="CAKXAJ010025907">
    <property type="protein sequence ID" value="CAH2245457.1"/>
    <property type="molecule type" value="Genomic_DNA"/>
</dbReference>